<feature type="region of interest" description="Disordered" evidence="1">
    <location>
        <begin position="374"/>
        <end position="393"/>
    </location>
</feature>
<feature type="region of interest" description="Disordered" evidence="1">
    <location>
        <begin position="172"/>
        <end position="192"/>
    </location>
</feature>
<dbReference type="EMBL" id="PXOA01000105">
    <property type="protein sequence ID" value="RFU80520.1"/>
    <property type="molecule type" value="Genomic_DNA"/>
</dbReference>
<comment type="caution">
    <text evidence="2">The sequence shown here is derived from an EMBL/GenBank/DDBJ whole genome shotgun (WGS) entry which is preliminary data.</text>
</comment>
<dbReference type="AlphaFoldDB" id="A0A395NWQ2"/>
<keyword evidence="3" id="KW-1185">Reference proteome</keyword>
<feature type="compositionally biased region" description="Polar residues" evidence="1">
    <location>
        <begin position="272"/>
        <end position="287"/>
    </location>
</feature>
<proteinExistence type="predicted"/>
<reference evidence="2 3" key="1">
    <citation type="journal article" date="2018" name="PLoS Pathog.">
        <title>Evolution of structural diversity of trichothecenes, a family of toxins produced by plant pathogenic and entomopathogenic fungi.</title>
        <authorList>
            <person name="Proctor R.H."/>
            <person name="McCormick S.P."/>
            <person name="Kim H.S."/>
            <person name="Cardoza R.E."/>
            <person name="Stanley A.M."/>
            <person name="Lindo L."/>
            <person name="Kelly A."/>
            <person name="Brown D.W."/>
            <person name="Lee T."/>
            <person name="Vaughan M.M."/>
            <person name="Alexander N.J."/>
            <person name="Busman M."/>
            <person name="Gutierrez S."/>
        </authorList>
    </citation>
    <scope>NUCLEOTIDE SEQUENCE [LARGE SCALE GENOMIC DNA]</scope>
    <source>
        <strain evidence="2 3">IBT 40837</strain>
    </source>
</reference>
<evidence type="ECO:0000313" key="3">
    <source>
        <dbReference type="Proteomes" id="UP000266272"/>
    </source>
</evidence>
<dbReference type="OrthoDB" id="4898523at2759"/>
<evidence type="ECO:0000313" key="2">
    <source>
        <dbReference type="EMBL" id="RFU80520.1"/>
    </source>
</evidence>
<feature type="region of interest" description="Disordered" evidence="1">
    <location>
        <begin position="268"/>
        <end position="317"/>
    </location>
</feature>
<organism evidence="2 3">
    <name type="scientific">Trichoderma arundinaceum</name>
    <dbReference type="NCBI Taxonomy" id="490622"/>
    <lineage>
        <taxon>Eukaryota</taxon>
        <taxon>Fungi</taxon>
        <taxon>Dikarya</taxon>
        <taxon>Ascomycota</taxon>
        <taxon>Pezizomycotina</taxon>
        <taxon>Sordariomycetes</taxon>
        <taxon>Hypocreomycetidae</taxon>
        <taxon>Hypocreales</taxon>
        <taxon>Hypocreaceae</taxon>
        <taxon>Trichoderma</taxon>
    </lineage>
</organism>
<dbReference type="Proteomes" id="UP000266272">
    <property type="component" value="Unassembled WGS sequence"/>
</dbReference>
<accession>A0A395NWQ2</accession>
<evidence type="ECO:0000256" key="1">
    <source>
        <dbReference type="SAM" id="MobiDB-lite"/>
    </source>
</evidence>
<name>A0A395NWQ2_TRIAR</name>
<protein>
    <submittedName>
        <fullName evidence="2">Uncharacterized protein</fullName>
    </submittedName>
</protein>
<gene>
    <name evidence="2" type="ORF">TARUN_1639</name>
</gene>
<feature type="compositionally biased region" description="Basic and acidic residues" evidence="1">
    <location>
        <begin position="172"/>
        <end position="191"/>
    </location>
</feature>
<feature type="region of interest" description="Disordered" evidence="1">
    <location>
        <begin position="1"/>
        <end position="98"/>
    </location>
</feature>
<feature type="compositionally biased region" description="Low complexity" evidence="1">
    <location>
        <begin position="300"/>
        <end position="317"/>
    </location>
</feature>
<sequence length="393" mass="44116">MKKSRSADDVISISSSSDDDSDCRIVKVVPSPAKRDKNKMRWQYQPRSMPRARASRRDKEEMPIRQQDEAVYEDRRDMASTPKGHARRFKPESTATCSDATLNARFQSASQSIEPLRCGSKVDRLSDTGSNNAKINSRAMMRDDLADPLPLQQRTTDLEEMGTSPPLLLRRVESKRADEDDEGDGRREVRARSCSTATLDLSTVAQLRGSWDFEDVREITDVLAEPSESLPNVLMELADSTKSIPPSADSVVPHISDHDIPLQERTEDFQNDSDVTNSNICTQNSKVSLDEAPSRRPIKSQLPSPIPQQQRSPSPQLLNEASARAHRRLPRAGKWRALNSVINFAAFEALPGPLITRPKEMLHPVTYGGMVKERAEKEARKRKRRDDGMMLSS</sequence>
<feature type="compositionally biased region" description="Basic and acidic residues" evidence="1">
    <location>
        <begin position="55"/>
        <end position="78"/>
    </location>
</feature>